<name>A0A8B7ZDD1_ACAPL</name>
<feature type="domain" description="HMG box" evidence="3">
    <location>
        <begin position="552"/>
        <end position="620"/>
    </location>
</feature>
<evidence type="ECO:0000313" key="5">
    <source>
        <dbReference type="RefSeq" id="XP_022102849.1"/>
    </source>
</evidence>
<sequence length="731" mass="80519">MASRSRKRKRAATAEVEVEEITPVKREIGTSEEEDEITQDAQTARPSRNRRKSVKLAEAESSVKTPNTEPQRLGVISLHHEKGGKKDSGDSWRITSSNKPRKKSAFESQDKDNEVEEKSQLLHVVSKGKRQQTIKIKPLHKPEPTDEKPTPSRSGKKSHQKVPPPITATGDSNVTVKEDSGIKLKFILSPKDKGKNIPEVEASEGSKERQSASREKSGKSSMKDKDEHVKAKLVFSDQVLKLDGDKAVVGQTKKRKHGETELEMLDTPDTSKGNKKKKTSTEEQAVSKQAGKLTPGSKVGSKLNTKAMSSNKATSKGNSKLSQKPPDKSGQEKTDNKGRTKNKTPDETNSQSGNISKDEDKSKKKKPKANTIAANFNLLSADESIEDLVIDESKSESSKKAKSSKTKSDKKKKSSELDSFHKSKKHKSKDMKKHKAKFINTGTKKPGHSVGLDPVTASHMLGQFDSVPPHPQPSLDLKGPGLDDESFFMAGNDAMVPALSADTVTMGLTELGFPGMFGKMKKNGKKSSKKADKEKKKKKKKEKLKKDGKSKEKKPLSAYMLWCGQTRRKVVAQNPGLDFSGISRMMGTLWQQLPEKEKQVWYRKQHLQNIKHKNVPSLSKQKFRRSSSSGKGSRSPHGSPVRHFSPRTEPIDCAAHFKLLGESLKLVGDRLQNHVGQMEVHGSLSVLLDSTLCVLGPLMSLTSQVPELNCISKESISTTVDNIAYIMPGLG</sequence>
<dbReference type="KEGG" id="aplc:110985803"/>
<gene>
    <name evidence="5 6" type="primary">LOC110985803</name>
</gene>
<accession>A0A8B7ZDD1</accession>
<feature type="compositionally biased region" description="Basic residues" evidence="2">
    <location>
        <begin position="1"/>
        <end position="11"/>
    </location>
</feature>
<feature type="compositionally biased region" description="Basic residues" evidence="2">
    <location>
        <begin position="400"/>
        <end position="413"/>
    </location>
</feature>
<dbReference type="OrthoDB" id="4777606at2759"/>
<keyword evidence="1" id="KW-0238">DNA-binding</keyword>
<dbReference type="CDD" id="cd00084">
    <property type="entry name" value="HMG-box_SF"/>
    <property type="match status" value="1"/>
</dbReference>
<dbReference type="InterPro" id="IPR042477">
    <property type="entry name" value="HMGXB4"/>
</dbReference>
<dbReference type="PANTHER" id="PTHR46584">
    <property type="entry name" value="HMG DOMAIN-CONTAINING PROTEIN 4"/>
    <property type="match status" value="1"/>
</dbReference>
<dbReference type="GO" id="GO:0003677">
    <property type="term" value="F:DNA binding"/>
    <property type="evidence" value="ECO:0007669"/>
    <property type="project" value="UniProtKB-UniRule"/>
</dbReference>
<dbReference type="SUPFAM" id="SSF47095">
    <property type="entry name" value="HMG-box"/>
    <property type="match status" value="1"/>
</dbReference>
<dbReference type="Proteomes" id="UP000694845">
    <property type="component" value="Unplaced"/>
</dbReference>
<feature type="region of interest" description="Disordered" evidence="2">
    <location>
        <begin position="515"/>
        <end position="552"/>
    </location>
</feature>
<feature type="compositionally biased region" description="Low complexity" evidence="2">
    <location>
        <begin position="626"/>
        <end position="639"/>
    </location>
</feature>
<feature type="region of interest" description="Disordered" evidence="2">
    <location>
        <begin position="390"/>
        <end position="455"/>
    </location>
</feature>
<feature type="compositionally biased region" description="Polar residues" evidence="2">
    <location>
        <begin position="302"/>
        <end position="322"/>
    </location>
</feature>
<dbReference type="Pfam" id="PF00505">
    <property type="entry name" value="HMG_box"/>
    <property type="match status" value="1"/>
</dbReference>
<evidence type="ECO:0000313" key="6">
    <source>
        <dbReference type="RefSeq" id="XP_022102850.1"/>
    </source>
</evidence>
<reference evidence="5 6" key="1">
    <citation type="submission" date="2025-04" db="UniProtKB">
        <authorList>
            <consortium name="RefSeq"/>
        </authorList>
    </citation>
    <scope>IDENTIFICATION</scope>
</reference>
<proteinExistence type="predicted"/>
<dbReference type="GeneID" id="110985803"/>
<dbReference type="InterPro" id="IPR009071">
    <property type="entry name" value="HMG_box_dom"/>
</dbReference>
<evidence type="ECO:0000256" key="1">
    <source>
        <dbReference type="PROSITE-ProRule" id="PRU00267"/>
    </source>
</evidence>
<keyword evidence="1" id="KW-0539">Nucleus</keyword>
<feature type="compositionally biased region" description="Basic and acidic residues" evidence="2">
    <location>
        <begin position="78"/>
        <end position="90"/>
    </location>
</feature>
<dbReference type="RefSeq" id="XP_022102849.1">
    <property type="nucleotide sequence ID" value="XM_022247157.1"/>
</dbReference>
<dbReference type="OMA" id="FMAGNDA"/>
<feature type="compositionally biased region" description="Basic and acidic residues" evidence="2">
    <location>
        <begin position="140"/>
        <end position="150"/>
    </location>
</feature>
<evidence type="ECO:0000313" key="4">
    <source>
        <dbReference type="Proteomes" id="UP000694845"/>
    </source>
</evidence>
<keyword evidence="4" id="KW-1185">Reference proteome</keyword>
<dbReference type="GO" id="GO:0005634">
    <property type="term" value="C:nucleus"/>
    <property type="evidence" value="ECO:0007669"/>
    <property type="project" value="UniProtKB-UniRule"/>
</dbReference>
<dbReference type="InterPro" id="IPR036910">
    <property type="entry name" value="HMG_box_dom_sf"/>
</dbReference>
<feature type="DNA-binding region" description="HMG box" evidence="1">
    <location>
        <begin position="552"/>
        <end position="620"/>
    </location>
</feature>
<dbReference type="SMART" id="SM00398">
    <property type="entry name" value="HMG"/>
    <property type="match status" value="1"/>
</dbReference>
<feature type="compositionally biased region" description="Basic residues" evidence="2">
    <location>
        <begin position="519"/>
        <end position="528"/>
    </location>
</feature>
<dbReference type="RefSeq" id="XP_022102850.1">
    <property type="nucleotide sequence ID" value="XM_022247158.1"/>
</dbReference>
<feature type="compositionally biased region" description="Basic and acidic residues" evidence="2">
    <location>
        <begin position="325"/>
        <end position="346"/>
    </location>
</feature>
<dbReference type="PANTHER" id="PTHR46584:SF1">
    <property type="entry name" value="HMG DOMAIN-CONTAINING PROTEIN 4"/>
    <property type="match status" value="1"/>
</dbReference>
<dbReference type="AlphaFoldDB" id="A0A8B7ZDD1"/>
<organism evidence="4 6">
    <name type="scientific">Acanthaster planci</name>
    <name type="common">Crown-of-thorns starfish</name>
    <dbReference type="NCBI Taxonomy" id="133434"/>
    <lineage>
        <taxon>Eukaryota</taxon>
        <taxon>Metazoa</taxon>
        <taxon>Echinodermata</taxon>
        <taxon>Eleutherozoa</taxon>
        <taxon>Asterozoa</taxon>
        <taxon>Asteroidea</taxon>
        <taxon>Valvatacea</taxon>
        <taxon>Valvatida</taxon>
        <taxon>Acanthasteridae</taxon>
        <taxon>Acanthaster</taxon>
    </lineage>
</organism>
<feature type="region of interest" description="Disordered" evidence="2">
    <location>
        <begin position="1"/>
        <end position="378"/>
    </location>
</feature>
<feature type="compositionally biased region" description="Basic residues" evidence="2">
    <location>
        <begin position="422"/>
        <end position="437"/>
    </location>
</feature>
<evidence type="ECO:0000259" key="3">
    <source>
        <dbReference type="PROSITE" id="PS50118"/>
    </source>
</evidence>
<feature type="region of interest" description="Disordered" evidence="2">
    <location>
        <begin position="611"/>
        <end position="647"/>
    </location>
</feature>
<protein>
    <submittedName>
        <fullName evidence="5 6">HMG box-containing protein 4-like</fullName>
    </submittedName>
</protein>
<dbReference type="PROSITE" id="PS50118">
    <property type="entry name" value="HMG_BOX_2"/>
    <property type="match status" value="1"/>
</dbReference>
<evidence type="ECO:0000256" key="2">
    <source>
        <dbReference type="SAM" id="MobiDB-lite"/>
    </source>
</evidence>
<feature type="compositionally biased region" description="Basic and acidic residues" evidence="2">
    <location>
        <begin position="190"/>
        <end position="230"/>
    </location>
</feature>
<dbReference type="Gene3D" id="1.10.30.10">
    <property type="entry name" value="High mobility group box domain"/>
    <property type="match status" value="1"/>
</dbReference>
<feature type="compositionally biased region" description="Basic and acidic residues" evidence="2">
    <location>
        <begin position="104"/>
        <end position="120"/>
    </location>
</feature>